<accession>A0A7X0IU17</accession>
<sequence length="180" mass="18807">MSELVVLGFDDADKADAVLNRLVQLEKEYLIDLEDAVIAVRDETGKVRLKQSVNLTAAGAASGGLSGALWGSLVGLLFLNPLAGLVVGGALGAGSGALAGSMADYGIDDDLIKRLADTIPAKSSALFLLIRKVQPEKVLAEFKGDHARLLRTSLSPEQEDRLRQALLDDTLTPSAAPATA</sequence>
<comment type="caution">
    <text evidence="1">The sequence shown here is derived from an EMBL/GenBank/DDBJ whole genome shotgun (WGS) entry which is preliminary data.</text>
</comment>
<gene>
    <name evidence="1" type="ORF">GGD46_003311</name>
</gene>
<organism evidence="1 2">
    <name type="scientific">Rhizobium lusitanum</name>
    <dbReference type="NCBI Taxonomy" id="293958"/>
    <lineage>
        <taxon>Bacteria</taxon>
        <taxon>Pseudomonadati</taxon>
        <taxon>Pseudomonadota</taxon>
        <taxon>Alphaproteobacteria</taxon>
        <taxon>Hyphomicrobiales</taxon>
        <taxon>Rhizobiaceae</taxon>
        <taxon>Rhizobium/Agrobacterium group</taxon>
        <taxon>Rhizobium</taxon>
    </lineage>
</organism>
<proteinExistence type="predicted"/>
<dbReference type="Pfam" id="PF06897">
    <property type="entry name" value="DUF1269"/>
    <property type="match status" value="1"/>
</dbReference>
<dbReference type="Proteomes" id="UP000565576">
    <property type="component" value="Unassembled WGS sequence"/>
</dbReference>
<name>A0A7X0IU17_9HYPH</name>
<dbReference type="RefSeq" id="WP_184705568.1">
    <property type="nucleotide sequence ID" value="NZ_JACHBG010000006.1"/>
</dbReference>
<dbReference type="AlphaFoldDB" id="A0A7X0IU17"/>
<evidence type="ECO:0000313" key="2">
    <source>
        <dbReference type="Proteomes" id="UP000565576"/>
    </source>
</evidence>
<dbReference type="EMBL" id="JACHBG010000006">
    <property type="protein sequence ID" value="MBB6486017.1"/>
    <property type="molecule type" value="Genomic_DNA"/>
</dbReference>
<reference evidence="1 2" key="1">
    <citation type="submission" date="2020-08" db="EMBL/GenBank/DDBJ databases">
        <title>Genomic Encyclopedia of Type Strains, Phase IV (KMG-V): Genome sequencing to study the core and pangenomes of soil and plant-associated prokaryotes.</title>
        <authorList>
            <person name="Whitman W."/>
        </authorList>
    </citation>
    <scope>NUCLEOTIDE SEQUENCE [LARGE SCALE GENOMIC DNA]</scope>
    <source>
        <strain evidence="1 2">SEMIA 4060</strain>
    </source>
</reference>
<protein>
    <submittedName>
        <fullName evidence="1">Putative membrane protein</fullName>
    </submittedName>
</protein>
<dbReference type="InterPro" id="IPR009200">
    <property type="entry name" value="DUF1269_membrane"/>
</dbReference>
<evidence type="ECO:0000313" key="1">
    <source>
        <dbReference type="EMBL" id="MBB6486017.1"/>
    </source>
</evidence>